<feature type="transmembrane region" description="Helical" evidence="1">
    <location>
        <begin position="85"/>
        <end position="103"/>
    </location>
</feature>
<name>A0A2H9VQ20_9SPHI</name>
<comment type="caution">
    <text evidence="2">The sequence shown here is derived from an EMBL/GenBank/DDBJ whole genome shotgun (WGS) entry which is preliminary data.</text>
</comment>
<proteinExistence type="predicted"/>
<dbReference type="InterPro" id="IPR025635">
    <property type="entry name" value="DUF4293"/>
</dbReference>
<gene>
    <name evidence="2" type="ORF">CLV57_3584</name>
</gene>
<reference evidence="2 3" key="1">
    <citation type="submission" date="2017-11" db="EMBL/GenBank/DDBJ databases">
        <title>Genomic Encyclopedia of Archaeal and Bacterial Type Strains, Phase II (KMG-II): From Individual Species to Whole Genera.</title>
        <authorList>
            <person name="Goeker M."/>
        </authorList>
    </citation>
    <scope>NUCLEOTIDE SEQUENCE [LARGE SCALE GENOMIC DNA]</scope>
    <source>
        <strain evidence="2 3">DSM 28175</strain>
    </source>
</reference>
<evidence type="ECO:0000256" key="1">
    <source>
        <dbReference type="SAM" id="Phobius"/>
    </source>
</evidence>
<dbReference type="EMBL" id="PGFJ01000002">
    <property type="protein sequence ID" value="PJJ80433.1"/>
    <property type="molecule type" value="Genomic_DNA"/>
</dbReference>
<keyword evidence="1" id="KW-0472">Membrane</keyword>
<feature type="transmembrane region" description="Helical" evidence="1">
    <location>
        <begin position="54"/>
        <end position="78"/>
    </location>
</feature>
<accession>A0A2H9VQ20</accession>
<protein>
    <submittedName>
        <fullName evidence="2">Uncharacterized protein DUF4293</fullName>
    </submittedName>
</protein>
<dbReference type="RefSeq" id="WP_100342717.1">
    <property type="nucleotide sequence ID" value="NZ_PGFJ01000002.1"/>
</dbReference>
<feature type="transmembrane region" description="Helical" evidence="1">
    <location>
        <begin position="7"/>
        <end position="26"/>
    </location>
</feature>
<feature type="transmembrane region" description="Helical" evidence="1">
    <location>
        <begin position="118"/>
        <end position="137"/>
    </location>
</feature>
<dbReference type="Pfam" id="PF14126">
    <property type="entry name" value="DUF4293"/>
    <property type="match status" value="1"/>
</dbReference>
<dbReference type="AlphaFoldDB" id="A0A2H9VQ20"/>
<keyword evidence="1" id="KW-0812">Transmembrane</keyword>
<evidence type="ECO:0000313" key="2">
    <source>
        <dbReference type="EMBL" id="PJJ80433.1"/>
    </source>
</evidence>
<sequence>MLQRIQSIYLLFAALVIAALFVFPLVHDVYVDGQTVTVKVTGIYNYVNGEAKQVLSFIPLSIATAFVALIPIIIIFMYKDRKKQIMLCYGAMGVILAFSYWVATTVKNAIGGANLEMSNYGIGIILLSLAVFLIVFAQKSIQKDEKLVRSADRLR</sequence>
<keyword evidence="3" id="KW-1185">Reference proteome</keyword>
<keyword evidence="1" id="KW-1133">Transmembrane helix</keyword>
<organism evidence="2 3">
    <name type="scientific">Mucilaginibacter auburnensis</name>
    <dbReference type="NCBI Taxonomy" id="1457233"/>
    <lineage>
        <taxon>Bacteria</taxon>
        <taxon>Pseudomonadati</taxon>
        <taxon>Bacteroidota</taxon>
        <taxon>Sphingobacteriia</taxon>
        <taxon>Sphingobacteriales</taxon>
        <taxon>Sphingobacteriaceae</taxon>
        <taxon>Mucilaginibacter</taxon>
    </lineage>
</organism>
<dbReference type="OrthoDB" id="594989at2"/>
<dbReference type="Proteomes" id="UP000242687">
    <property type="component" value="Unassembled WGS sequence"/>
</dbReference>
<evidence type="ECO:0000313" key="3">
    <source>
        <dbReference type="Proteomes" id="UP000242687"/>
    </source>
</evidence>